<evidence type="ECO:0000313" key="1">
    <source>
        <dbReference type="EMBL" id="KIU05554.1"/>
    </source>
</evidence>
<dbReference type="Pfam" id="PF13113">
    <property type="entry name" value="DUF3970"/>
    <property type="match status" value="1"/>
</dbReference>
<dbReference type="OrthoDB" id="2889230at2"/>
<reference evidence="2 6" key="2">
    <citation type="submission" date="2015-09" db="EMBL/GenBank/DDBJ databases">
        <title>Spore heat resistance.</title>
        <authorList>
            <person name="Boekhorst J."/>
            <person name="Berendsen E.M."/>
            <person name="Wells-Bennik M.H."/>
            <person name="Kuipers O.P."/>
        </authorList>
    </citation>
    <scope>NUCLEOTIDE SEQUENCE [LARGE SCALE GENOMIC DNA]</scope>
    <source>
        <strain evidence="2 6">B4122</strain>
    </source>
</reference>
<proteinExistence type="predicted"/>
<organism evidence="1 5">
    <name type="scientific">Bacillus subtilis</name>
    <dbReference type="NCBI Taxonomy" id="1423"/>
    <lineage>
        <taxon>Bacteria</taxon>
        <taxon>Bacillati</taxon>
        <taxon>Bacillota</taxon>
        <taxon>Bacilli</taxon>
        <taxon>Bacillales</taxon>
        <taxon>Bacillaceae</taxon>
        <taxon>Bacillus</taxon>
    </lineage>
</organism>
<dbReference type="Proteomes" id="UP000076442">
    <property type="component" value="Unassembled WGS sequence"/>
</dbReference>
<dbReference type="EMBL" id="CP125292">
    <property type="protein sequence ID" value="WHM22958.1"/>
    <property type="molecule type" value="Genomic_DNA"/>
</dbReference>
<dbReference type="STRING" id="483913.AN935_16610"/>
<evidence type="ECO:0000313" key="4">
    <source>
        <dbReference type="EMBL" id="WHM22958.1"/>
    </source>
</evidence>
<reference evidence="4" key="4">
    <citation type="submission" date="2023-05" db="EMBL/GenBank/DDBJ databases">
        <title>Complete genome sequence of Bacillus subtilis SRCM117797 isolated from Soybean paste.</title>
        <authorList>
            <person name="Abraha H.B."/>
            <person name="Kim K.-P."/>
            <person name="Ryu M.-S."/>
            <person name="Jeong D.-Y."/>
        </authorList>
    </citation>
    <scope>NUCLEOTIDE SEQUENCE</scope>
    <source>
        <strain evidence="4">SRCM117797</strain>
    </source>
</reference>
<evidence type="ECO:0000313" key="3">
    <source>
        <dbReference type="EMBL" id="WEY85944.1"/>
    </source>
</evidence>
<dbReference type="PATRIC" id="fig|1423.172.peg.2952"/>
<dbReference type="EMBL" id="LJZV01000016">
    <property type="protein sequence ID" value="KZD90229.1"/>
    <property type="molecule type" value="Genomic_DNA"/>
</dbReference>
<dbReference type="Proteomes" id="UP000032247">
    <property type="component" value="Unassembled WGS sequence"/>
</dbReference>
<evidence type="ECO:0000313" key="2">
    <source>
        <dbReference type="EMBL" id="KZD90229.1"/>
    </source>
</evidence>
<gene>
    <name evidence="3" type="primary">yvzF</name>
    <name evidence="2" type="ORF">B4122_3150</name>
    <name evidence="3" type="ORF">P5633_07350</name>
    <name evidence="4" type="ORF">QL281_07975</name>
    <name evidence="1" type="ORF">SC09_contig4orf00375</name>
</gene>
<dbReference type="InterPro" id="IPR025088">
    <property type="entry name" value="DUF3970"/>
</dbReference>
<sequence length="61" mass="7303">MAQVRLAGKQEEIEQLIRSFEKHYDVSYTSKEYGRTNPKYKYSKDSRVYLELKLKSAKIEK</sequence>
<dbReference type="AlphaFoldDB" id="A0A080UDL9"/>
<dbReference type="Proteomes" id="UP001229422">
    <property type="component" value="Chromosome"/>
</dbReference>
<name>A0A080UDL9_BACIU</name>
<accession>A0A080UDL9</accession>
<reference evidence="3" key="3">
    <citation type="submission" date="2023-03" db="EMBL/GenBank/DDBJ databases">
        <title>Complete genome sequences of 52 Bacillus and Priestia strains isolated from West-African fermentations and 26 reference strains from the DSMZ collection.</title>
        <authorList>
            <person name="Wiedenbein E.S."/>
            <person name="Canoy T.S."/>
            <person name="Hui Y."/>
            <person name="Parkouda C."/>
            <person name="Dawende C."/>
            <person name="Ametefe E."/>
            <person name="Jespersen L."/>
            <person name="Nielsen D.S."/>
        </authorList>
    </citation>
    <scope>NUCLEOTIDE SEQUENCE</scope>
    <source>
        <strain evidence="3">PRO56</strain>
    </source>
</reference>
<protein>
    <submittedName>
        <fullName evidence="3">YvzF family protein</fullName>
    </submittedName>
</protein>
<dbReference type="GeneID" id="76979786"/>
<dbReference type="EMBL" id="CP120576">
    <property type="protein sequence ID" value="WEY85944.1"/>
    <property type="molecule type" value="Genomic_DNA"/>
</dbReference>
<dbReference type="Proteomes" id="UP001214898">
    <property type="component" value="Chromosome"/>
</dbReference>
<evidence type="ECO:0000313" key="5">
    <source>
        <dbReference type="Proteomes" id="UP000032247"/>
    </source>
</evidence>
<evidence type="ECO:0000313" key="6">
    <source>
        <dbReference type="Proteomes" id="UP000076442"/>
    </source>
</evidence>
<dbReference type="EMBL" id="JXBC01000013">
    <property type="protein sequence ID" value="KIU05554.1"/>
    <property type="molecule type" value="Genomic_DNA"/>
</dbReference>
<reference evidence="1 5" key="1">
    <citation type="submission" date="2014-12" db="EMBL/GenBank/DDBJ databases">
        <title>Comparative genome analysis of Bacillus coagulans HM-08, Clostridium butyricum HM-68, Bacillus subtilis HM-66 and Bacillus licheniformis BL-09.</title>
        <authorList>
            <person name="Zhang H."/>
        </authorList>
    </citation>
    <scope>NUCLEOTIDE SEQUENCE [LARGE SCALE GENOMIC DNA]</scope>
    <source>
        <strain evidence="1 5">HM-66</strain>
    </source>
</reference>
<dbReference type="RefSeq" id="WP_003221676.1">
    <property type="nucleotide sequence ID" value="NZ_BSEE01000003.1"/>
</dbReference>